<dbReference type="Proteomes" id="UP000237061">
    <property type="component" value="Unassembled WGS sequence"/>
</dbReference>
<sequence length="186" mass="18520">MAAAVLVVLLASAQGTAALLRAESQLTPGTITTGKLALQAGNGNSSSTDFVFADLSTKPLVPGGYLQAPLTISNTGTVYLNFSLAGAISAPSSPTPADTALASAVDLTIHAVADTAACQPDALTPGPALYQGKLSPTASFSPRHLAAQGASSEQTLCVRISLPSGTDSSAAGGKLKLVLSWRGDQA</sequence>
<dbReference type="EMBL" id="PPXC01000002">
    <property type="protein sequence ID" value="POH74925.1"/>
    <property type="molecule type" value="Genomic_DNA"/>
</dbReference>
<evidence type="ECO:0000256" key="1">
    <source>
        <dbReference type="SAM" id="SignalP"/>
    </source>
</evidence>
<evidence type="ECO:0000313" key="3">
    <source>
        <dbReference type="Proteomes" id="UP000237061"/>
    </source>
</evidence>
<organism evidence="2 3">
    <name type="scientific">Arthrobacter glacialis</name>
    <dbReference type="NCBI Taxonomy" id="1664"/>
    <lineage>
        <taxon>Bacteria</taxon>
        <taxon>Bacillati</taxon>
        <taxon>Actinomycetota</taxon>
        <taxon>Actinomycetes</taxon>
        <taxon>Micrococcales</taxon>
        <taxon>Micrococcaceae</taxon>
        <taxon>Arthrobacter</taxon>
    </lineage>
</organism>
<evidence type="ECO:0008006" key="4">
    <source>
        <dbReference type="Google" id="ProtNLM"/>
    </source>
</evidence>
<dbReference type="AlphaFoldDB" id="A0A2S4A066"/>
<gene>
    <name evidence="2" type="ORF">CVS27_03435</name>
</gene>
<accession>A0A2S4A066</accession>
<reference evidence="2 3" key="1">
    <citation type="submission" date="2018-01" db="EMBL/GenBank/DDBJ databases">
        <title>Arthrobacter sp. nov., from glaciers in China.</title>
        <authorList>
            <person name="Liu Q."/>
            <person name="Xin Y.-H."/>
        </authorList>
    </citation>
    <scope>NUCLEOTIDE SEQUENCE [LARGE SCALE GENOMIC DNA]</scope>
    <source>
        <strain evidence="2 3">HLT2-12-2</strain>
    </source>
</reference>
<protein>
    <recommendedName>
        <fullName evidence="4">Peptidase</fullName>
    </recommendedName>
</protein>
<keyword evidence="1" id="KW-0732">Signal</keyword>
<keyword evidence="3" id="KW-1185">Reference proteome</keyword>
<evidence type="ECO:0000313" key="2">
    <source>
        <dbReference type="EMBL" id="POH74925.1"/>
    </source>
</evidence>
<feature type="chain" id="PRO_5038685691" description="Peptidase" evidence="1">
    <location>
        <begin position="18"/>
        <end position="186"/>
    </location>
</feature>
<name>A0A2S4A066_ARTGL</name>
<feature type="signal peptide" evidence="1">
    <location>
        <begin position="1"/>
        <end position="17"/>
    </location>
</feature>
<proteinExistence type="predicted"/>
<comment type="caution">
    <text evidence="2">The sequence shown here is derived from an EMBL/GenBank/DDBJ whole genome shotgun (WGS) entry which is preliminary data.</text>
</comment>